<protein>
    <submittedName>
        <fullName evidence="1">Uncharacterized protein</fullName>
    </submittedName>
</protein>
<name>A0A2P2R382_RHIMU</name>
<sequence>MIFMLYFVKKLKASLVFMMERYLCTPTMEQSPMVRFCMRL</sequence>
<organism evidence="1">
    <name type="scientific">Rhizophora mucronata</name>
    <name type="common">Asiatic mangrove</name>
    <dbReference type="NCBI Taxonomy" id="61149"/>
    <lineage>
        <taxon>Eukaryota</taxon>
        <taxon>Viridiplantae</taxon>
        <taxon>Streptophyta</taxon>
        <taxon>Embryophyta</taxon>
        <taxon>Tracheophyta</taxon>
        <taxon>Spermatophyta</taxon>
        <taxon>Magnoliopsida</taxon>
        <taxon>eudicotyledons</taxon>
        <taxon>Gunneridae</taxon>
        <taxon>Pentapetalae</taxon>
        <taxon>rosids</taxon>
        <taxon>fabids</taxon>
        <taxon>Malpighiales</taxon>
        <taxon>Rhizophoraceae</taxon>
        <taxon>Rhizophora</taxon>
    </lineage>
</organism>
<dbReference type="AlphaFoldDB" id="A0A2P2R382"/>
<accession>A0A2P2R382</accession>
<dbReference type="EMBL" id="GGEC01093177">
    <property type="protein sequence ID" value="MBX73661.1"/>
    <property type="molecule type" value="Transcribed_RNA"/>
</dbReference>
<evidence type="ECO:0000313" key="1">
    <source>
        <dbReference type="EMBL" id="MBX73661.1"/>
    </source>
</evidence>
<reference evidence="1" key="1">
    <citation type="submission" date="2018-02" db="EMBL/GenBank/DDBJ databases">
        <title>Rhizophora mucronata_Transcriptome.</title>
        <authorList>
            <person name="Meera S.P."/>
            <person name="Sreeshan A."/>
            <person name="Augustine A."/>
        </authorList>
    </citation>
    <scope>NUCLEOTIDE SEQUENCE</scope>
    <source>
        <tissue evidence="1">Leaf</tissue>
    </source>
</reference>
<proteinExistence type="predicted"/>